<dbReference type="AlphaFoldDB" id="A0A173YGR0"/>
<dbReference type="InterPro" id="IPR016152">
    <property type="entry name" value="PTrfase/Anion_transptr"/>
</dbReference>
<dbReference type="Gene3D" id="3.40.930.10">
    <property type="entry name" value="Mannitol-specific EII, Chain A"/>
    <property type="match status" value="1"/>
</dbReference>
<evidence type="ECO:0000259" key="1">
    <source>
        <dbReference type="PROSITE" id="PS51094"/>
    </source>
</evidence>
<reference evidence="2 3" key="1">
    <citation type="submission" date="2015-09" db="EMBL/GenBank/DDBJ databases">
        <authorList>
            <consortium name="Pathogen Informatics"/>
        </authorList>
    </citation>
    <scope>NUCLEOTIDE SEQUENCE [LARGE SCALE GENOMIC DNA]</scope>
    <source>
        <strain evidence="2 3">2789STDY5608823</strain>
    </source>
</reference>
<accession>A0A173YGR0</accession>
<evidence type="ECO:0000313" key="3">
    <source>
        <dbReference type="Proteomes" id="UP000095468"/>
    </source>
</evidence>
<dbReference type="PROSITE" id="PS51094">
    <property type="entry name" value="PTS_EIIA_TYPE_2"/>
    <property type="match status" value="1"/>
</dbReference>
<dbReference type="InterPro" id="IPR002178">
    <property type="entry name" value="PTS_EIIA_type-2_dom"/>
</dbReference>
<feature type="domain" description="PTS EIIA type-2" evidence="1">
    <location>
        <begin position="1"/>
        <end position="159"/>
    </location>
</feature>
<dbReference type="PANTHER" id="PTHR47738:SF3">
    <property type="entry name" value="PHOSPHOTRANSFERASE SYSTEM MANNITOL_FRUCTOSE-SPECIFIC IIA DOMAIN CONTAINING PROTEIN"/>
    <property type="match status" value="1"/>
</dbReference>
<gene>
    <name evidence="2" type="ORF">ERS852381_00469</name>
</gene>
<protein>
    <submittedName>
        <fullName evidence="2">PTS system galactitol-specific transporter subunit IIA</fullName>
    </submittedName>
</protein>
<dbReference type="RefSeq" id="WP_055285462.1">
    <property type="nucleotide sequence ID" value="NZ_CYYP01000003.1"/>
</dbReference>
<proteinExistence type="predicted"/>
<dbReference type="SUPFAM" id="SSF55804">
    <property type="entry name" value="Phoshotransferase/anion transport protein"/>
    <property type="match status" value="1"/>
</dbReference>
<dbReference type="Pfam" id="PF00359">
    <property type="entry name" value="PTS_EIIA_2"/>
    <property type="match status" value="1"/>
</dbReference>
<dbReference type="CDD" id="cd00211">
    <property type="entry name" value="PTS_IIA_fru"/>
    <property type="match status" value="1"/>
</dbReference>
<dbReference type="InterPro" id="IPR051541">
    <property type="entry name" value="PTS_SugarTrans_NitroReg"/>
</dbReference>
<organism evidence="2 3">
    <name type="scientific">Collinsella aerofaciens</name>
    <dbReference type="NCBI Taxonomy" id="74426"/>
    <lineage>
        <taxon>Bacteria</taxon>
        <taxon>Bacillati</taxon>
        <taxon>Actinomycetota</taxon>
        <taxon>Coriobacteriia</taxon>
        <taxon>Coriobacteriales</taxon>
        <taxon>Coriobacteriaceae</taxon>
        <taxon>Collinsella</taxon>
    </lineage>
</organism>
<dbReference type="PANTHER" id="PTHR47738">
    <property type="entry name" value="PTS SYSTEM FRUCTOSE-LIKE EIIA COMPONENT-RELATED"/>
    <property type="match status" value="1"/>
</dbReference>
<dbReference type="EMBL" id="CYYP01000003">
    <property type="protein sequence ID" value="CUN63431.1"/>
    <property type="molecule type" value="Genomic_DNA"/>
</dbReference>
<name>A0A173YGR0_9ACTN</name>
<evidence type="ECO:0000313" key="2">
    <source>
        <dbReference type="EMBL" id="CUN63431.1"/>
    </source>
</evidence>
<sequence>MSAKSNLFFEDTVFVCDRTTQEDVFTEIANKLSLKNYVAPAFLENIIEREKGYPTGMDMSVVDPELPSFAVPHTEVEFVHTRRIVPVKLTTPVEWHSMIDPSQTFPVSFLFMILNDNKEAQVGILAKIMDFVNALGTDRVKELFSMTDTKAIYQFLVDNFPTD</sequence>
<dbReference type="Proteomes" id="UP000095468">
    <property type="component" value="Unassembled WGS sequence"/>
</dbReference>